<dbReference type="PROSITE" id="PS50237">
    <property type="entry name" value="HECT"/>
    <property type="match status" value="1"/>
</dbReference>
<evidence type="ECO:0000256" key="2">
    <source>
        <dbReference type="ARBA" id="ARBA00004906"/>
    </source>
</evidence>
<sequence>MTSSEFEEGDIALSFALAIEDDLKKRTEILLCENGNNLDVTFENRERSSAHFVQGFEDMISVPHNVFFNTMKFEDLDALLRGKENICIDEWKAYMEYDNFEENETLIKWFWKRRQNLLFFWRAKKYLPVEGFKGFPSRLRISRVYKDDDNAFPESATCLLELYLPQYTSFDKMEYQVMYVTERAISTGFGLL</sequence>
<dbReference type="PANTHER" id="PTHR11254">
    <property type="entry name" value="HECT DOMAIN UBIQUITIN-PROTEIN LIGASE"/>
    <property type="match status" value="1"/>
</dbReference>
<evidence type="ECO:0000313" key="8">
    <source>
        <dbReference type="EMBL" id="VVB09276.1"/>
    </source>
</evidence>
<evidence type="ECO:0000256" key="4">
    <source>
        <dbReference type="ARBA" id="ARBA00022679"/>
    </source>
</evidence>
<dbReference type="InterPro" id="IPR050409">
    <property type="entry name" value="E3_ubiq-protein_ligase"/>
</dbReference>
<dbReference type="Pfam" id="PF00632">
    <property type="entry name" value="HECT"/>
    <property type="match status" value="1"/>
</dbReference>
<dbReference type="GO" id="GO:0005737">
    <property type="term" value="C:cytoplasm"/>
    <property type="evidence" value="ECO:0007669"/>
    <property type="project" value="TreeGrafter"/>
</dbReference>
<dbReference type="InterPro" id="IPR000569">
    <property type="entry name" value="HECT_dom"/>
</dbReference>
<dbReference type="PANTHER" id="PTHR11254:SF424">
    <property type="entry name" value="E3 UBIQUITIN-PROTEIN LIGASE UPL5"/>
    <property type="match status" value="1"/>
</dbReference>
<evidence type="ECO:0000256" key="3">
    <source>
        <dbReference type="ARBA" id="ARBA00012485"/>
    </source>
</evidence>
<dbReference type="AlphaFoldDB" id="A0A565C6K8"/>
<feature type="domain" description="HECT" evidence="7">
    <location>
        <begin position="46"/>
        <end position="192"/>
    </location>
</feature>
<dbReference type="SUPFAM" id="SSF56204">
    <property type="entry name" value="Hect, E3 ligase catalytic domain"/>
    <property type="match status" value="1"/>
</dbReference>
<dbReference type="GO" id="GO:0006511">
    <property type="term" value="P:ubiquitin-dependent protein catabolic process"/>
    <property type="evidence" value="ECO:0007669"/>
    <property type="project" value="TreeGrafter"/>
</dbReference>
<dbReference type="Proteomes" id="UP000489600">
    <property type="component" value="Unassembled WGS sequence"/>
</dbReference>
<protein>
    <recommendedName>
        <fullName evidence="3">HECT-type E3 ubiquitin transferase</fullName>
        <ecNumber evidence="3">2.3.2.26</ecNumber>
    </recommendedName>
</protein>
<comment type="pathway">
    <text evidence="2">Protein modification; protein ubiquitination.</text>
</comment>
<proteinExistence type="predicted"/>
<dbReference type="GO" id="GO:0061630">
    <property type="term" value="F:ubiquitin protein ligase activity"/>
    <property type="evidence" value="ECO:0007669"/>
    <property type="project" value="UniProtKB-EC"/>
</dbReference>
<evidence type="ECO:0000256" key="1">
    <source>
        <dbReference type="ARBA" id="ARBA00000885"/>
    </source>
</evidence>
<gene>
    <name evidence="8" type="ORF">ANE_LOCUS19720</name>
</gene>
<dbReference type="EC" id="2.3.2.26" evidence="3"/>
<keyword evidence="4" id="KW-0808">Transferase</keyword>
<dbReference type="GO" id="GO:0000209">
    <property type="term" value="P:protein polyubiquitination"/>
    <property type="evidence" value="ECO:0007669"/>
    <property type="project" value="TreeGrafter"/>
</dbReference>
<dbReference type="Gene3D" id="3.30.2410.10">
    <property type="entry name" value="Hect, E3 ligase catalytic domain"/>
    <property type="match status" value="1"/>
</dbReference>
<organism evidence="8 9">
    <name type="scientific">Arabis nemorensis</name>
    <dbReference type="NCBI Taxonomy" id="586526"/>
    <lineage>
        <taxon>Eukaryota</taxon>
        <taxon>Viridiplantae</taxon>
        <taxon>Streptophyta</taxon>
        <taxon>Embryophyta</taxon>
        <taxon>Tracheophyta</taxon>
        <taxon>Spermatophyta</taxon>
        <taxon>Magnoliopsida</taxon>
        <taxon>eudicotyledons</taxon>
        <taxon>Gunneridae</taxon>
        <taxon>Pentapetalae</taxon>
        <taxon>rosids</taxon>
        <taxon>malvids</taxon>
        <taxon>Brassicales</taxon>
        <taxon>Brassicaceae</taxon>
        <taxon>Arabideae</taxon>
        <taxon>Arabis</taxon>
    </lineage>
</organism>
<comment type="catalytic activity">
    <reaction evidence="1">
        <text>S-ubiquitinyl-[E2 ubiquitin-conjugating enzyme]-L-cysteine + [acceptor protein]-L-lysine = [E2 ubiquitin-conjugating enzyme]-L-cysteine + N(6)-ubiquitinyl-[acceptor protein]-L-lysine.</text>
        <dbReference type="EC" id="2.3.2.26"/>
    </reaction>
</comment>
<reference evidence="8" key="1">
    <citation type="submission" date="2019-07" db="EMBL/GenBank/DDBJ databases">
        <authorList>
            <person name="Dittberner H."/>
        </authorList>
    </citation>
    <scope>NUCLEOTIDE SEQUENCE [LARGE SCALE GENOMIC DNA]</scope>
</reference>
<comment type="caution">
    <text evidence="8">The sequence shown here is derived from an EMBL/GenBank/DDBJ whole genome shotgun (WGS) entry which is preliminary data.</text>
</comment>
<keyword evidence="9" id="KW-1185">Reference proteome</keyword>
<evidence type="ECO:0000259" key="7">
    <source>
        <dbReference type="PROSITE" id="PS50237"/>
    </source>
</evidence>
<name>A0A565C6K8_9BRAS</name>
<evidence type="ECO:0000256" key="6">
    <source>
        <dbReference type="PROSITE-ProRule" id="PRU00104"/>
    </source>
</evidence>
<evidence type="ECO:0000313" key="9">
    <source>
        <dbReference type="Proteomes" id="UP000489600"/>
    </source>
</evidence>
<keyword evidence="5 6" id="KW-0833">Ubl conjugation pathway</keyword>
<feature type="active site" description="Glycyl thioester intermediate" evidence="6">
    <location>
        <position position="158"/>
    </location>
</feature>
<accession>A0A565C6K8</accession>
<evidence type="ECO:0000256" key="5">
    <source>
        <dbReference type="ARBA" id="ARBA00022786"/>
    </source>
</evidence>
<dbReference type="OrthoDB" id="8068875at2759"/>
<dbReference type="EMBL" id="CABITT030000006">
    <property type="protein sequence ID" value="VVB09276.1"/>
    <property type="molecule type" value="Genomic_DNA"/>
</dbReference>
<dbReference type="InterPro" id="IPR035983">
    <property type="entry name" value="Hect_E3_ubiquitin_ligase"/>
</dbReference>